<evidence type="ECO:0000313" key="12">
    <source>
        <dbReference type="EMBL" id="CAL15546.1"/>
    </source>
</evidence>
<organism evidence="12 13">
    <name type="scientific">Alcanivorax borkumensis (strain ATCC 700651 / DSM 11573 / NCIMB 13689 / SK2)</name>
    <dbReference type="NCBI Taxonomy" id="393595"/>
    <lineage>
        <taxon>Bacteria</taxon>
        <taxon>Pseudomonadati</taxon>
        <taxon>Pseudomonadota</taxon>
        <taxon>Gammaproteobacteria</taxon>
        <taxon>Oceanospirillales</taxon>
        <taxon>Alcanivoracaceae</taxon>
        <taxon>Alcanivorax</taxon>
    </lineage>
</organism>
<comment type="function">
    <text evidence="8">Also involved in hydrogenase metallocenter assembly, probably by participating in the nickel insertion step. This function in hydrogenase biosynthesis requires chaperone activity and the presence of the metal-binding domain, but not PPIase activity.</text>
</comment>
<name>Q0VTJ7_ALCBS</name>
<dbReference type="PANTHER" id="PTHR47861:SF3">
    <property type="entry name" value="FKBP-TYPE PEPTIDYL-PROLYL CIS-TRANS ISOMERASE SLYD"/>
    <property type="match status" value="1"/>
</dbReference>
<dbReference type="GO" id="GO:0003755">
    <property type="term" value="F:peptidyl-prolyl cis-trans isomerase activity"/>
    <property type="evidence" value="ECO:0007669"/>
    <property type="project" value="UniProtKB-UniRule"/>
</dbReference>
<evidence type="ECO:0000256" key="3">
    <source>
        <dbReference type="ARBA" id="ARBA00006577"/>
    </source>
</evidence>
<evidence type="ECO:0000256" key="2">
    <source>
        <dbReference type="ARBA" id="ARBA00004496"/>
    </source>
</evidence>
<comment type="similarity">
    <text evidence="3 10">Belongs to the FKBP-type PPIase family.</text>
</comment>
<evidence type="ECO:0000256" key="1">
    <source>
        <dbReference type="ARBA" id="ARBA00000971"/>
    </source>
</evidence>
<dbReference type="InterPro" id="IPR001179">
    <property type="entry name" value="PPIase_FKBP_dom"/>
</dbReference>
<dbReference type="EMBL" id="AM286690">
    <property type="protein sequence ID" value="CAL15546.1"/>
    <property type="molecule type" value="Genomic_DNA"/>
</dbReference>
<dbReference type="Gene3D" id="3.10.50.40">
    <property type="match status" value="1"/>
</dbReference>
<feature type="domain" description="PPIase FKBP-type" evidence="11">
    <location>
        <begin position="26"/>
        <end position="92"/>
    </location>
</feature>
<dbReference type="PANTHER" id="PTHR47861">
    <property type="entry name" value="FKBP-TYPE PEPTIDYL-PROLYL CIS-TRANS ISOMERASE SLYD"/>
    <property type="match status" value="1"/>
</dbReference>
<dbReference type="Proteomes" id="UP000008871">
    <property type="component" value="Chromosome"/>
</dbReference>
<keyword evidence="7 9" id="KW-0413">Isomerase</keyword>
<evidence type="ECO:0000259" key="11">
    <source>
        <dbReference type="PROSITE" id="PS50059"/>
    </source>
</evidence>
<dbReference type="SUPFAM" id="SSF54534">
    <property type="entry name" value="FKBP-like"/>
    <property type="match status" value="1"/>
</dbReference>
<dbReference type="PROSITE" id="PS50059">
    <property type="entry name" value="FKBP_PPIASE"/>
    <property type="match status" value="1"/>
</dbReference>
<gene>
    <name evidence="12" type="ordered locus">ABO_0098</name>
</gene>
<proteinExistence type="inferred from homology"/>
<dbReference type="InterPro" id="IPR046357">
    <property type="entry name" value="PPIase_dom_sf"/>
</dbReference>
<dbReference type="STRING" id="393595.ABO_0098"/>
<evidence type="ECO:0000256" key="5">
    <source>
        <dbReference type="ARBA" id="ARBA00023110"/>
    </source>
</evidence>
<evidence type="ECO:0000256" key="7">
    <source>
        <dbReference type="ARBA" id="ARBA00023235"/>
    </source>
</evidence>
<dbReference type="GO" id="GO:0042026">
    <property type="term" value="P:protein refolding"/>
    <property type="evidence" value="ECO:0007669"/>
    <property type="project" value="UniProtKB-ARBA"/>
</dbReference>
<dbReference type="EC" id="5.2.1.8" evidence="10"/>
<dbReference type="AlphaFoldDB" id="Q0VTJ7"/>
<evidence type="ECO:0000313" key="13">
    <source>
        <dbReference type="Proteomes" id="UP000008871"/>
    </source>
</evidence>
<dbReference type="KEGG" id="abo:ABO_0098"/>
<keyword evidence="5 9" id="KW-0697">Rotamase</keyword>
<keyword evidence="13" id="KW-1185">Reference proteome</keyword>
<evidence type="ECO:0000256" key="10">
    <source>
        <dbReference type="RuleBase" id="RU003915"/>
    </source>
</evidence>
<keyword evidence="6" id="KW-0143">Chaperone</keyword>
<evidence type="ECO:0000256" key="4">
    <source>
        <dbReference type="ARBA" id="ARBA00022490"/>
    </source>
</evidence>
<dbReference type="eggNOG" id="COG1047">
    <property type="taxonomic scope" value="Bacteria"/>
</dbReference>
<keyword evidence="4" id="KW-0963">Cytoplasm</keyword>
<dbReference type="GO" id="GO:0005737">
    <property type="term" value="C:cytoplasm"/>
    <property type="evidence" value="ECO:0007669"/>
    <property type="project" value="UniProtKB-SubCell"/>
</dbReference>
<protein>
    <recommendedName>
        <fullName evidence="10">Peptidyl-prolyl cis-trans isomerase</fullName>
        <ecNumber evidence="10">5.2.1.8</ecNumber>
    </recommendedName>
</protein>
<dbReference type="HOGENOM" id="CLU_098197_1_0_6"/>
<sequence>MPVHWAVQRLLTFFPPREACMTIQNDKVATLHYRLFNADDGSEIENSRDNGEPMAYLHGYNNIIKGLESALEGRATGDNVDVTISPEDGYGEYDNTLFQRISRKYLKHAGKLEPGKVVTVSTDEGPRMLTILKVGLKTVDVDANHPLAGKALRFVVDITDIRDATDEEIAHKHAHGAGGHQH</sequence>
<reference evidence="12 13" key="1">
    <citation type="journal article" date="2006" name="Nat. Biotechnol.">
        <title>Genome sequence of the ubiquitous hydrocarbon-degrading marine bacterium Alcanivorax borkumensis.</title>
        <authorList>
            <person name="Schneiker S."/>
            <person name="Martins dos Santos V.A.P."/>
            <person name="Bartels D."/>
            <person name="Bekel T."/>
            <person name="Brecht M."/>
            <person name="Buhrmester J."/>
            <person name="Chernikova T.N."/>
            <person name="Denaro R."/>
            <person name="Ferrer M."/>
            <person name="Gertler C."/>
            <person name="Goesmann A."/>
            <person name="Golyshina O.V."/>
            <person name="Kaminski F."/>
            <person name="Khachane A.N."/>
            <person name="Lang S."/>
            <person name="Linke B."/>
            <person name="McHardy A.C."/>
            <person name="Meyer F."/>
            <person name="Nechitaylo T."/>
            <person name="Puehler A."/>
            <person name="Regenhardt D."/>
            <person name="Rupp O."/>
            <person name="Sabirova J.S."/>
            <person name="Selbitschka W."/>
            <person name="Yakimov M.M."/>
            <person name="Timmis K.N."/>
            <person name="Vorhoelter F.-J."/>
            <person name="Weidner S."/>
            <person name="Kaiser O."/>
            <person name="Golyshin P.N."/>
        </authorList>
    </citation>
    <scope>NUCLEOTIDE SEQUENCE [LARGE SCALE GENOMIC DNA]</scope>
    <source>
        <strain evidence="13">ATCC 700651 / DSM 11573 / NCIMB 13689 / SK2</strain>
    </source>
</reference>
<dbReference type="Pfam" id="PF00254">
    <property type="entry name" value="FKBP_C"/>
    <property type="match status" value="1"/>
</dbReference>
<comment type="subcellular location">
    <subcellularLocation>
        <location evidence="2">Cytoplasm</location>
    </subcellularLocation>
</comment>
<evidence type="ECO:0000256" key="8">
    <source>
        <dbReference type="ARBA" id="ARBA00037071"/>
    </source>
</evidence>
<accession>Q0VTJ7</accession>
<comment type="catalytic activity">
    <reaction evidence="1 9 10">
        <text>[protein]-peptidylproline (omega=180) = [protein]-peptidylproline (omega=0)</text>
        <dbReference type="Rhea" id="RHEA:16237"/>
        <dbReference type="Rhea" id="RHEA-COMP:10747"/>
        <dbReference type="Rhea" id="RHEA-COMP:10748"/>
        <dbReference type="ChEBI" id="CHEBI:83833"/>
        <dbReference type="ChEBI" id="CHEBI:83834"/>
        <dbReference type="EC" id="5.2.1.8"/>
    </reaction>
</comment>
<evidence type="ECO:0000256" key="6">
    <source>
        <dbReference type="ARBA" id="ARBA00023186"/>
    </source>
</evidence>
<evidence type="ECO:0000256" key="9">
    <source>
        <dbReference type="PROSITE-ProRule" id="PRU00277"/>
    </source>
</evidence>